<evidence type="ECO:0000256" key="5">
    <source>
        <dbReference type="SAM" id="Phobius"/>
    </source>
</evidence>
<dbReference type="eggNOG" id="ENOG502QT50">
    <property type="taxonomic scope" value="Eukaryota"/>
</dbReference>
<protein>
    <recommendedName>
        <fullName evidence="6">HIG1 domain-containing protein</fullName>
    </recommendedName>
</protein>
<keyword evidence="4 5" id="KW-0472">Membrane</keyword>
<evidence type="ECO:0000313" key="8">
    <source>
        <dbReference type="Proteomes" id="UP000011777"/>
    </source>
</evidence>
<dbReference type="STRING" id="1245528.M3JSE7"/>
<gene>
    <name evidence="7" type="ORF">G210_5244</name>
</gene>
<dbReference type="OrthoDB" id="1915122at2759"/>
<dbReference type="HOGENOM" id="CLU_079101_3_0_1"/>
<dbReference type="Proteomes" id="UP000011777">
    <property type="component" value="Unassembled WGS sequence"/>
</dbReference>
<evidence type="ECO:0000259" key="6">
    <source>
        <dbReference type="PROSITE" id="PS51503"/>
    </source>
</evidence>
<dbReference type="GO" id="GO:0005739">
    <property type="term" value="C:mitochondrion"/>
    <property type="evidence" value="ECO:0007669"/>
    <property type="project" value="UniProtKB-SubCell"/>
</dbReference>
<evidence type="ECO:0000313" key="7">
    <source>
        <dbReference type="EMBL" id="EMG45179.1"/>
    </source>
</evidence>
<organism evidence="7 8">
    <name type="scientific">Candida maltosa (strain Xu316)</name>
    <name type="common">Yeast</name>
    <dbReference type="NCBI Taxonomy" id="1245528"/>
    <lineage>
        <taxon>Eukaryota</taxon>
        <taxon>Fungi</taxon>
        <taxon>Dikarya</taxon>
        <taxon>Ascomycota</taxon>
        <taxon>Saccharomycotina</taxon>
        <taxon>Pichiomycetes</taxon>
        <taxon>Debaryomycetaceae</taxon>
        <taxon>Candida/Lodderomyces clade</taxon>
        <taxon>Candida</taxon>
    </lineage>
</organism>
<accession>M3JSE7</accession>
<proteinExistence type="predicted"/>
<comment type="subcellular location">
    <subcellularLocation>
        <location evidence="1">Mitochondrion</location>
    </subcellularLocation>
</comment>
<feature type="transmembrane region" description="Helical" evidence="5">
    <location>
        <begin position="151"/>
        <end position="169"/>
    </location>
</feature>
<evidence type="ECO:0000256" key="4">
    <source>
        <dbReference type="ARBA" id="ARBA00023136"/>
    </source>
</evidence>
<keyword evidence="3 5" id="KW-1133">Transmembrane helix</keyword>
<dbReference type="AlphaFoldDB" id="M3JSE7"/>
<comment type="caution">
    <text evidence="7">The sequence shown here is derived from an EMBL/GenBank/DDBJ whole genome shotgun (WGS) entry which is preliminary data.</text>
</comment>
<keyword evidence="2 5" id="KW-0812">Transmembrane</keyword>
<keyword evidence="8" id="KW-1185">Reference proteome</keyword>
<dbReference type="EMBL" id="AOGT01002943">
    <property type="protein sequence ID" value="EMG45179.1"/>
    <property type="molecule type" value="Genomic_DNA"/>
</dbReference>
<evidence type="ECO:0000256" key="2">
    <source>
        <dbReference type="ARBA" id="ARBA00022692"/>
    </source>
</evidence>
<feature type="domain" description="HIG1" evidence="6">
    <location>
        <begin position="88"/>
        <end position="179"/>
    </location>
</feature>
<evidence type="ECO:0000256" key="3">
    <source>
        <dbReference type="ARBA" id="ARBA00022989"/>
    </source>
</evidence>
<dbReference type="Pfam" id="PF04588">
    <property type="entry name" value="HIG_1_N"/>
    <property type="match status" value="1"/>
</dbReference>
<sequence>MKLISEKEHIEHKVYVFEQCCKGAVIGGLVGLGFKKYMKFQQPLKFQSFNWTIRACMVGMPILGGAAFFGTNGSLKFFENHHRGEHLSKEKYHNLKRIEPLSLTEKLLYKLNNYKYEAVVVAWGGALGMAWKVINRDLYMTKTQKLVQARVYAQAFALGLLLSTFYLSMKEVEIQNKLPKELPNWEKALQEQKDL</sequence>
<reference evidence="7 8" key="1">
    <citation type="submission" date="2013-02" db="EMBL/GenBank/DDBJ databases">
        <title>Genome sequence of Candida maltosa Xu316, a potential industrial strain for xylitol and ethanol production.</title>
        <authorList>
            <person name="Yu J."/>
            <person name="Wang Q."/>
            <person name="Geng X."/>
            <person name="Bao W."/>
            <person name="He P."/>
            <person name="Cai J."/>
        </authorList>
    </citation>
    <scope>NUCLEOTIDE SEQUENCE [LARGE SCALE GENOMIC DNA]</scope>
    <source>
        <strain evidence="8">Xu316</strain>
    </source>
</reference>
<feature type="transmembrane region" description="Helical" evidence="5">
    <location>
        <begin position="114"/>
        <end position="131"/>
    </location>
</feature>
<name>M3JSE7_CANMX</name>
<evidence type="ECO:0000256" key="1">
    <source>
        <dbReference type="ARBA" id="ARBA00004173"/>
    </source>
</evidence>
<dbReference type="PROSITE" id="PS51503">
    <property type="entry name" value="HIG1"/>
    <property type="match status" value="1"/>
</dbReference>
<dbReference type="InterPro" id="IPR007667">
    <property type="entry name" value="Hypoxia_induced_domain"/>
</dbReference>